<dbReference type="EnsemblMetazoa" id="ISCW006179-RA">
    <property type="protein sequence ID" value="ISCW006179-PA"/>
    <property type="gene ID" value="ISCW006179"/>
</dbReference>
<reference evidence="1 3" key="1">
    <citation type="submission" date="2008-03" db="EMBL/GenBank/DDBJ databases">
        <title>Annotation of Ixodes scapularis.</title>
        <authorList>
            <consortium name="Ixodes scapularis Genome Project Consortium"/>
            <person name="Caler E."/>
            <person name="Hannick L.I."/>
            <person name="Bidwell S."/>
            <person name="Joardar V."/>
            <person name="Thiagarajan M."/>
            <person name="Amedeo P."/>
            <person name="Galinsky K.J."/>
            <person name="Schobel S."/>
            <person name="Inman J."/>
            <person name="Hostetler J."/>
            <person name="Miller J."/>
            <person name="Hammond M."/>
            <person name="Megy K."/>
            <person name="Lawson D."/>
            <person name="Kodira C."/>
            <person name="Sutton G."/>
            <person name="Meyer J."/>
            <person name="Hill C.A."/>
            <person name="Birren B."/>
            <person name="Nene V."/>
            <person name="Collins F."/>
            <person name="Alarcon-Chaidez F."/>
            <person name="Wikel S."/>
            <person name="Strausberg R."/>
        </authorList>
    </citation>
    <scope>NUCLEOTIDE SEQUENCE [LARGE SCALE GENOMIC DNA]</scope>
    <source>
        <strain evidence="3">Wikel</strain>
        <strain evidence="1">Wikel colony</strain>
    </source>
</reference>
<dbReference type="PaxDb" id="6945-B7PQA4"/>
<protein>
    <submittedName>
        <fullName evidence="1 2">Uncharacterized protein</fullName>
    </submittedName>
</protein>
<dbReference type="HOGENOM" id="CLU_1596334_0_0_1"/>
<evidence type="ECO:0000313" key="2">
    <source>
        <dbReference type="EnsemblMetazoa" id="ISCW006179-PA"/>
    </source>
</evidence>
<organism>
    <name type="scientific">Ixodes scapularis</name>
    <name type="common">Black-legged tick</name>
    <name type="synonym">Deer tick</name>
    <dbReference type="NCBI Taxonomy" id="6945"/>
    <lineage>
        <taxon>Eukaryota</taxon>
        <taxon>Metazoa</taxon>
        <taxon>Ecdysozoa</taxon>
        <taxon>Arthropoda</taxon>
        <taxon>Chelicerata</taxon>
        <taxon>Arachnida</taxon>
        <taxon>Acari</taxon>
        <taxon>Parasitiformes</taxon>
        <taxon>Ixodida</taxon>
        <taxon>Ixodoidea</taxon>
        <taxon>Ixodidae</taxon>
        <taxon>Ixodinae</taxon>
        <taxon>Ixodes</taxon>
    </lineage>
</organism>
<dbReference type="AlphaFoldDB" id="B7PQA4"/>
<dbReference type="VEuPathDB" id="VectorBase:ISCW006179"/>
<dbReference type="VEuPathDB" id="VectorBase:ISCI006179"/>
<proteinExistence type="predicted"/>
<keyword evidence="3" id="KW-1185">Reference proteome</keyword>
<gene>
    <name evidence="2" type="primary">8053129</name>
    <name evidence="1" type="ORF">IscW_ISCW006179</name>
</gene>
<evidence type="ECO:0000313" key="3">
    <source>
        <dbReference type="Proteomes" id="UP000001555"/>
    </source>
</evidence>
<dbReference type="EMBL" id="DS763759">
    <property type="protein sequence ID" value="EEC08776.1"/>
    <property type="molecule type" value="Genomic_DNA"/>
</dbReference>
<sequence>MNLQIHKIGASRENSYNIAPKLPKPPDKALGRAEDMGFTTEVADVILTKLRNVPADSVNVADTSRTVAESSVGASGPLLSSTRGEPSAAAQMFGDVFSEPSVIVEADLPSPFNESARAEGCRCVEHRGGGGFNAGSWTSRQRPLDCRCVGGTGDNVPSDLGDGVVKL</sequence>
<accession>B7PQA4</accession>
<dbReference type="InParanoid" id="B7PQA4"/>
<reference evidence="2" key="2">
    <citation type="submission" date="2020-05" db="UniProtKB">
        <authorList>
            <consortium name="EnsemblMetazoa"/>
        </authorList>
    </citation>
    <scope>IDENTIFICATION</scope>
    <source>
        <strain evidence="2">wikel</strain>
    </source>
</reference>
<evidence type="ECO:0000313" key="1">
    <source>
        <dbReference type="EMBL" id="EEC08776.1"/>
    </source>
</evidence>
<name>B7PQA4_IXOSC</name>
<dbReference type="Proteomes" id="UP000001555">
    <property type="component" value="Unassembled WGS sequence"/>
</dbReference>
<dbReference type="EMBL" id="ABJB010856622">
    <property type="status" value="NOT_ANNOTATED_CDS"/>
    <property type="molecule type" value="Genomic_DNA"/>
</dbReference>